<dbReference type="SUPFAM" id="SSF111384">
    <property type="entry name" value="OmpH-like"/>
    <property type="match status" value="1"/>
</dbReference>
<dbReference type="InterPro" id="IPR005632">
    <property type="entry name" value="Chaperone_Skp"/>
</dbReference>
<dbReference type="AlphaFoldDB" id="A0A1I3QJN0"/>
<sequence>MKKCSPLTVAVATVGLFVMQATVRAEAPAAGAAPHQIGLIDMAYIFKNYEKFKDQTAGLQKSAEEAEGKAQAMMEKGKQGQLQLQGLQPGSPDFTKIESELIKLKNELETFRQVEQQKIVRQQADVYKTIYLEVQDVVNRYAAYYKYTLVIRFNRGDVADAGNPQAIIQNMNRQVVYYQPQDDITDPILNHLNEQYKKTAGAAAPIKK</sequence>
<evidence type="ECO:0000313" key="5">
    <source>
        <dbReference type="Proteomes" id="UP000199518"/>
    </source>
</evidence>
<dbReference type="GO" id="GO:0005829">
    <property type="term" value="C:cytosol"/>
    <property type="evidence" value="ECO:0007669"/>
    <property type="project" value="TreeGrafter"/>
</dbReference>
<keyword evidence="5" id="KW-1185">Reference proteome</keyword>
<dbReference type="Proteomes" id="UP000199518">
    <property type="component" value="Unassembled WGS sequence"/>
</dbReference>
<dbReference type="EMBL" id="FOQD01000018">
    <property type="protein sequence ID" value="SFJ33990.1"/>
    <property type="molecule type" value="Genomic_DNA"/>
</dbReference>
<feature type="chain" id="PRO_5011641529" evidence="3">
    <location>
        <begin position="26"/>
        <end position="208"/>
    </location>
</feature>
<reference evidence="5" key="1">
    <citation type="submission" date="2016-10" db="EMBL/GenBank/DDBJ databases">
        <authorList>
            <person name="Varghese N."/>
            <person name="Submissions S."/>
        </authorList>
    </citation>
    <scope>NUCLEOTIDE SEQUENCE [LARGE SCALE GENOMIC DNA]</scope>
    <source>
        <strain evidence="5">DSM 26348</strain>
    </source>
</reference>
<dbReference type="PANTHER" id="PTHR35089">
    <property type="entry name" value="CHAPERONE PROTEIN SKP"/>
    <property type="match status" value="1"/>
</dbReference>
<accession>A0A1I3QJN0</accession>
<evidence type="ECO:0000256" key="3">
    <source>
        <dbReference type="SAM" id="SignalP"/>
    </source>
</evidence>
<dbReference type="Pfam" id="PF03938">
    <property type="entry name" value="OmpH"/>
    <property type="match status" value="1"/>
</dbReference>
<dbReference type="OrthoDB" id="215077at2"/>
<feature type="signal peptide" evidence="3">
    <location>
        <begin position="1"/>
        <end position="25"/>
    </location>
</feature>
<organism evidence="4 5">
    <name type="scientific">Planctomicrobium piriforme</name>
    <dbReference type="NCBI Taxonomy" id="1576369"/>
    <lineage>
        <taxon>Bacteria</taxon>
        <taxon>Pseudomonadati</taxon>
        <taxon>Planctomycetota</taxon>
        <taxon>Planctomycetia</taxon>
        <taxon>Planctomycetales</taxon>
        <taxon>Planctomycetaceae</taxon>
        <taxon>Planctomicrobium</taxon>
    </lineage>
</organism>
<dbReference type="RefSeq" id="WP_139228623.1">
    <property type="nucleotide sequence ID" value="NZ_FOQD01000018.1"/>
</dbReference>
<dbReference type="GO" id="GO:0051082">
    <property type="term" value="F:unfolded protein binding"/>
    <property type="evidence" value="ECO:0007669"/>
    <property type="project" value="InterPro"/>
</dbReference>
<dbReference type="InterPro" id="IPR024930">
    <property type="entry name" value="Skp_dom_sf"/>
</dbReference>
<protein>
    <submittedName>
        <fullName evidence="4">Outer membrane protein</fullName>
    </submittedName>
</protein>
<dbReference type="GO" id="GO:0050821">
    <property type="term" value="P:protein stabilization"/>
    <property type="evidence" value="ECO:0007669"/>
    <property type="project" value="TreeGrafter"/>
</dbReference>
<comment type="similarity">
    <text evidence="1">Belongs to the Skp family.</text>
</comment>
<dbReference type="Gene3D" id="3.30.910.20">
    <property type="entry name" value="Skp domain"/>
    <property type="match status" value="1"/>
</dbReference>
<gene>
    <name evidence="4" type="ORF">SAMN05421753_118114</name>
</gene>
<evidence type="ECO:0000256" key="1">
    <source>
        <dbReference type="ARBA" id="ARBA00009091"/>
    </source>
</evidence>
<dbReference type="PANTHER" id="PTHR35089:SF1">
    <property type="entry name" value="CHAPERONE PROTEIN SKP"/>
    <property type="match status" value="1"/>
</dbReference>
<proteinExistence type="inferred from homology"/>
<dbReference type="STRING" id="1576369.SAMN05421753_118114"/>
<dbReference type="SMART" id="SM00935">
    <property type="entry name" value="OmpH"/>
    <property type="match status" value="1"/>
</dbReference>
<evidence type="ECO:0000256" key="2">
    <source>
        <dbReference type="ARBA" id="ARBA00022729"/>
    </source>
</evidence>
<name>A0A1I3QJN0_9PLAN</name>
<keyword evidence="2 3" id="KW-0732">Signal</keyword>
<evidence type="ECO:0000313" key="4">
    <source>
        <dbReference type="EMBL" id="SFJ33990.1"/>
    </source>
</evidence>